<accession>A0A0C3PSI3</accession>
<dbReference type="InterPro" id="IPR029209">
    <property type="entry name" value="DML1/Misato_tubulin"/>
</dbReference>
<dbReference type="SUPFAM" id="SSF52490">
    <property type="entry name" value="Tubulin nucleotide-binding domain-like"/>
    <property type="match status" value="1"/>
</dbReference>
<dbReference type="PANTHER" id="PTHR13391">
    <property type="entry name" value="MITOCHONDRIAL DISTRIBUTION REGULATOR MISATO"/>
    <property type="match status" value="1"/>
</dbReference>
<dbReference type="Pfam" id="PF14881">
    <property type="entry name" value="Tubulin_3"/>
    <property type="match status" value="1"/>
</dbReference>
<evidence type="ECO:0000313" key="4">
    <source>
        <dbReference type="EMBL" id="KIO17680.1"/>
    </source>
</evidence>
<dbReference type="STRING" id="1051891.A0A0C3PSI3"/>
<dbReference type="HOGENOM" id="CLU_022511_2_0_1"/>
<dbReference type="AlphaFoldDB" id="A0A0C3PSI3"/>
<feature type="compositionally biased region" description="Acidic residues" evidence="1">
    <location>
        <begin position="424"/>
        <end position="441"/>
    </location>
</feature>
<feature type="region of interest" description="Disordered" evidence="1">
    <location>
        <begin position="27"/>
        <end position="56"/>
    </location>
</feature>
<proteinExistence type="predicted"/>
<feature type="signal peptide" evidence="2">
    <location>
        <begin position="1"/>
        <end position="19"/>
    </location>
</feature>
<feature type="domain" description="DML1/Misato tubulin" evidence="3">
    <location>
        <begin position="61"/>
        <end position="243"/>
    </location>
</feature>
<dbReference type="PANTHER" id="PTHR13391:SF0">
    <property type="entry name" value="PROTEIN MISATO HOMOLOG 1"/>
    <property type="match status" value="1"/>
</dbReference>
<dbReference type="InterPro" id="IPR049942">
    <property type="entry name" value="DML1/Misato"/>
</dbReference>
<dbReference type="Proteomes" id="UP000054248">
    <property type="component" value="Unassembled WGS sequence"/>
</dbReference>
<keyword evidence="5" id="KW-1185">Reference proteome</keyword>
<sequence length="441" mass="49203">MTCMLPLLISPKISLLGLAGGVEEIRQPPIEPSEYQKNLDEDEDSSETPPKGDQPASIVQNRFWSDYNRVFYHPRTIQPVNWGFTEGPLSWESGQAAFGALNKETSLMEEPFRSFVEECDWLQGFQISFDTLPFGAFTLSLLENVKDEYPKKSILTIPSLSPATGNTATNFDLSVAWAFSLVTDALVTRELASLSLTVPIAHASTWASNFAAVSQYIEFDPSSLYHTSAIVSAHLESVTLPLRHRTESQDIHEFASKLNWRNDNPFTCIQGALPVPSNLAQSSPYNFSTPLELGAITAQSTVIRCDDSQVADSIVQSITLRCSEADLHPSLLHLSTYSSYPLPSSYPKFFEKTADHQRAVMYSTLVSRPTSTARTLQAYSSYVREYVRRGELNHECWRGLEEDDLKELVEDLTRLSDGIGVEMDSNDVDDSAPDEEYEVDL</sequence>
<evidence type="ECO:0000313" key="5">
    <source>
        <dbReference type="Proteomes" id="UP000054248"/>
    </source>
</evidence>
<evidence type="ECO:0000256" key="1">
    <source>
        <dbReference type="SAM" id="MobiDB-lite"/>
    </source>
</evidence>
<evidence type="ECO:0000259" key="3">
    <source>
        <dbReference type="Pfam" id="PF14881"/>
    </source>
</evidence>
<organism evidence="4 5">
    <name type="scientific">Tulasnella calospora MUT 4182</name>
    <dbReference type="NCBI Taxonomy" id="1051891"/>
    <lineage>
        <taxon>Eukaryota</taxon>
        <taxon>Fungi</taxon>
        <taxon>Dikarya</taxon>
        <taxon>Basidiomycota</taxon>
        <taxon>Agaricomycotina</taxon>
        <taxon>Agaricomycetes</taxon>
        <taxon>Cantharellales</taxon>
        <taxon>Tulasnellaceae</taxon>
        <taxon>Tulasnella</taxon>
    </lineage>
</organism>
<dbReference type="OrthoDB" id="271881at2759"/>
<reference evidence="4 5" key="1">
    <citation type="submission" date="2014-04" db="EMBL/GenBank/DDBJ databases">
        <authorList>
            <consortium name="DOE Joint Genome Institute"/>
            <person name="Kuo A."/>
            <person name="Girlanda M."/>
            <person name="Perotto S."/>
            <person name="Kohler A."/>
            <person name="Nagy L.G."/>
            <person name="Floudas D."/>
            <person name="Copeland A."/>
            <person name="Barry K.W."/>
            <person name="Cichocki N."/>
            <person name="Veneault-Fourrey C."/>
            <person name="LaButti K."/>
            <person name="Lindquist E.A."/>
            <person name="Lipzen A."/>
            <person name="Lundell T."/>
            <person name="Morin E."/>
            <person name="Murat C."/>
            <person name="Sun H."/>
            <person name="Tunlid A."/>
            <person name="Henrissat B."/>
            <person name="Grigoriev I.V."/>
            <person name="Hibbett D.S."/>
            <person name="Martin F."/>
            <person name="Nordberg H.P."/>
            <person name="Cantor M.N."/>
            <person name="Hua S.X."/>
        </authorList>
    </citation>
    <scope>NUCLEOTIDE SEQUENCE [LARGE SCALE GENOMIC DNA]</scope>
    <source>
        <strain evidence="4 5">MUT 4182</strain>
    </source>
</reference>
<evidence type="ECO:0000256" key="2">
    <source>
        <dbReference type="SAM" id="SignalP"/>
    </source>
</evidence>
<reference evidence="5" key="2">
    <citation type="submission" date="2015-01" db="EMBL/GenBank/DDBJ databases">
        <title>Evolutionary Origins and Diversification of the Mycorrhizal Mutualists.</title>
        <authorList>
            <consortium name="DOE Joint Genome Institute"/>
            <consortium name="Mycorrhizal Genomics Consortium"/>
            <person name="Kohler A."/>
            <person name="Kuo A."/>
            <person name="Nagy L.G."/>
            <person name="Floudas D."/>
            <person name="Copeland A."/>
            <person name="Barry K.W."/>
            <person name="Cichocki N."/>
            <person name="Veneault-Fourrey C."/>
            <person name="LaButti K."/>
            <person name="Lindquist E.A."/>
            <person name="Lipzen A."/>
            <person name="Lundell T."/>
            <person name="Morin E."/>
            <person name="Murat C."/>
            <person name="Riley R."/>
            <person name="Ohm R."/>
            <person name="Sun H."/>
            <person name="Tunlid A."/>
            <person name="Henrissat B."/>
            <person name="Grigoriev I.V."/>
            <person name="Hibbett D.S."/>
            <person name="Martin F."/>
        </authorList>
    </citation>
    <scope>NUCLEOTIDE SEQUENCE [LARGE SCALE GENOMIC DNA]</scope>
    <source>
        <strain evidence="5">MUT 4182</strain>
    </source>
</reference>
<feature type="chain" id="PRO_5002180525" description="DML1/Misato tubulin domain-containing protein" evidence="2">
    <location>
        <begin position="20"/>
        <end position="441"/>
    </location>
</feature>
<dbReference type="GO" id="GO:0005739">
    <property type="term" value="C:mitochondrion"/>
    <property type="evidence" value="ECO:0007669"/>
    <property type="project" value="TreeGrafter"/>
</dbReference>
<keyword evidence="2" id="KW-0732">Signal</keyword>
<dbReference type="GO" id="GO:0007005">
    <property type="term" value="P:mitochondrion organization"/>
    <property type="evidence" value="ECO:0007669"/>
    <property type="project" value="InterPro"/>
</dbReference>
<dbReference type="EMBL" id="KN823354">
    <property type="protein sequence ID" value="KIO17680.1"/>
    <property type="molecule type" value="Genomic_DNA"/>
</dbReference>
<feature type="region of interest" description="Disordered" evidence="1">
    <location>
        <begin position="420"/>
        <end position="441"/>
    </location>
</feature>
<dbReference type="InterPro" id="IPR036525">
    <property type="entry name" value="Tubulin/FtsZ_GTPase_sf"/>
</dbReference>
<dbReference type="Gene3D" id="3.40.50.1440">
    <property type="entry name" value="Tubulin/FtsZ, GTPase domain"/>
    <property type="match status" value="1"/>
</dbReference>
<gene>
    <name evidence="4" type="ORF">M407DRAFT_32643</name>
</gene>
<name>A0A0C3PSI3_9AGAM</name>
<protein>
    <recommendedName>
        <fullName evidence="3">DML1/Misato tubulin domain-containing protein</fullName>
    </recommendedName>
</protein>